<reference evidence="4" key="1">
    <citation type="submission" date="2015-08" db="EMBL/GenBank/DDBJ databases">
        <title>Fjat-14210 dsm16467.</title>
        <authorList>
            <person name="Liu B."/>
            <person name="Wang J."/>
            <person name="Zhu Y."/>
            <person name="Liu G."/>
            <person name="Chen Q."/>
            <person name="Chen Z."/>
            <person name="Lan J."/>
            <person name="Che J."/>
            <person name="Ge C."/>
            <person name="Shi H."/>
            <person name="Pan Z."/>
            <person name="Liu X."/>
        </authorList>
    </citation>
    <scope>NUCLEOTIDE SEQUENCE [LARGE SCALE GENOMIC DNA]</scope>
    <source>
        <strain evidence="4">DSM 16467</strain>
    </source>
</reference>
<dbReference type="Pfam" id="PF16107">
    <property type="entry name" value="DUF4825"/>
    <property type="match status" value="1"/>
</dbReference>
<feature type="chain" id="PRO_5005602958" description="DUF4825 domain-containing protein" evidence="1">
    <location>
        <begin position="25"/>
        <end position="161"/>
    </location>
</feature>
<gene>
    <name evidence="3" type="ORF">AMD01_17385</name>
</gene>
<feature type="domain" description="DUF4825" evidence="2">
    <location>
        <begin position="32"/>
        <end position="117"/>
    </location>
</feature>
<evidence type="ECO:0000259" key="2">
    <source>
        <dbReference type="Pfam" id="PF16107"/>
    </source>
</evidence>
<dbReference type="STRING" id="284581.AMD01_17385"/>
<name>A0A0M0KVR8_9BACI</name>
<sequence>MKKLSVYVLTFVSVILFVSGCSQSETEKSTVFKYKDSYVGNNSAVINITKQLKHGKELKEISLQTQKKPYGVTLDYKKMSENVTEKELKDTAISNATFLFALIKNVDTVTFKFPNQDLTVSRAKLEDWYDVTLGDYKKEEELRKLIKKQLKSDQEMDAVFS</sequence>
<evidence type="ECO:0000313" key="3">
    <source>
        <dbReference type="EMBL" id="KOO42914.1"/>
    </source>
</evidence>
<dbReference type="PROSITE" id="PS51257">
    <property type="entry name" value="PROKAR_LIPOPROTEIN"/>
    <property type="match status" value="1"/>
</dbReference>
<dbReference type="InterPro" id="IPR032250">
    <property type="entry name" value="DUF4825"/>
</dbReference>
<dbReference type="Proteomes" id="UP000037558">
    <property type="component" value="Unassembled WGS sequence"/>
</dbReference>
<dbReference type="AlphaFoldDB" id="A0A0M0KVR8"/>
<dbReference type="EMBL" id="LILC01000023">
    <property type="protein sequence ID" value="KOO42914.1"/>
    <property type="molecule type" value="Genomic_DNA"/>
</dbReference>
<evidence type="ECO:0000313" key="4">
    <source>
        <dbReference type="Proteomes" id="UP000037558"/>
    </source>
</evidence>
<dbReference type="RefSeq" id="WP_053402714.1">
    <property type="nucleotide sequence ID" value="NZ_JAUKEN010000001.1"/>
</dbReference>
<proteinExistence type="predicted"/>
<keyword evidence="4" id="KW-1185">Reference proteome</keyword>
<feature type="signal peptide" evidence="1">
    <location>
        <begin position="1"/>
        <end position="24"/>
    </location>
</feature>
<dbReference type="OrthoDB" id="2352542at2"/>
<keyword evidence="1" id="KW-0732">Signal</keyword>
<dbReference type="PATRIC" id="fig|284581.3.peg.2984"/>
<evidence type="ECO:0000256" key="1">
    <source>
        <dbReference type="SAM" id="SignalP"/>
    </source>
</evidence>
<organism evidence="3 4">
    <name type="scientific">Priestia koreensis</name>
    <dbReference type="NCBI Taxonomy" id="284581"/>
    <lineage>
        <taxon>Bacteria</taxon>
        <taxon>Bacillati</taxon>
        <taxon>Bacillota</taxon>
        <taxon>Bacilli</taxon>
        <taxon>Bacillales</taxon>
        <taxon>Bacillaceae</taxon>
        <taxon>Priestia</taxon>
    </lineage>
</organism>
<accession>A0A0M0KVR8</accession>
<comment type="caution">
    <text evidence="3">The sequence shown here is derived from an EMBL/GenBank/DDBJ whole genome shotgun (WGS) entry which is preliminary data.</text>
</comment>
<protein>
    <recommendedName>
        <fullName evidence="2">DUF4825 domain-containing protein</fullName>
    </recommendedName>
</protein>